<dbReference type="EMBL" id="MPGR01000001">
    <property type="protein sequence ID" value="OKB72723.1"/>
    <property type="molecule type" value="Genomic_DNA"/>
</dbReference>
<name>A0A085NY29_ECOLX</name>
<proteinExistence type="predicted"/>
<dbReference type="Proteomes" id="UP000392867">
    <property type="component" value="Unassembled WGS sequence"/>
</dbReference>
<evidence type="ECO:0000313" key="5">
    <source>
        <dbReference type="Proteomes" id="UP000392867"/>
    </source>
</evidence>
<evidence type="ECO:0000313" key="2">
    <source>
        <dbReference type="EMBL" id="OKB71281.1"/>
    </source>
</evidence>
<dbReference type="Proteomes" id="UP000186595">
    <property type="component" value="Unassembled WGS sequence"/>
</dbReference>
<comment type="caution">
    <text evidence="1">The sequence shown here is derived from an EMBL/GenBank/DDBJ whole genome shotgun (WGS) entry which is preliminary data.</text>
</comment>
<evidence type="ECO:0000313" key="4">
    <source>
        <dbReference type="Proteomes" id="UP000186595"/>
    </source>
</evidence>
<dbReference type="EMBL" id="VOTT01000184">
    <property type="protein sequence ID" value="MPU49437.1"/>
    <property type="molecule type" value="Genomic_DNA"/>
</dbReference>
<dbReference type="AlphaFoldDB" id="A0A085NY29"/>
<dbReference type="EMBL" id="MPGR01000001">
    <property type="protein sequence ID" value="OKB71281.1"/>
    <property type="molecule type" value="Genomic_DNA"/>
</dbReference>
<reference evidence="2 4" key="1">
    <citation type="submission" date="2016-11" db="EMBL/GenBank/DDBJ databases">
        <title>Draft genome sequences of five Shigatoxin-producing Escherichia coli isolates harboring the new recently described Subtilase cytotoxin allelic variant subAB2-3.</title>
        <authorList>
            <person name="Tasara T."/>
            <person name="Fierz L."/>
            <person name="Klumpp J."/>
            <person name="Schmidt H."/>
            <person name="Stephan R."/>
        </authorList>
    </citation>
    <scope>NUCLEOTIDE SEQUENCE [LARGE SCALE GENOMIC DNA]</scope>
    <source>
        <strain evidence="2 4">453</strain>
    </source>
</reference>
<protein>
    <submittedName>
        <fullName evidence="1">Uncharacterized protein</fullName>
    </submittedName>
</protein>
<gene>
    <name evidence="2" type="ORF">BMT50_00095</name>
    <name evidence="3" type="ORF">BMT50_08045</name>
    <name evidence="1" type="ORF">FVB16_11440</name>
</gene>
<evidence type="ECO:0000313" key="1">
    <source>
        <dbReference type="EMBL" id="MPU49437.1"/>
    </source>
</evidence>
<sequence>MDKNKKQPDTKGLEILSAEIINALRSGLDENTLQDRNFTTAMWIAMQILCTPRCAIFAVREGQLTR</sequence>
<dbReference type="RefSeq" id="WP_001536755.1">
    <property type="nucleotide sequence ID" value="NZ_BRWZ01000008.1"/>
</dbReference>
<evidence type="ECO:0000313" key="3">
    <source>
        <dbReference type="EMBL" id="OKB72723.1"/>
    </source>
</evidence>
<organism evidence="1 5">
    <name type="scientific">Escherichia coli</name>
    <dbReference type="NCBI Taxonomy" id="562"/>
    <lineage>
        <taxon>Bacteria</taxon>
        <taxon>Pseudomonadati</taxon>
        <taxon>Pseudomonadota</taxon>
        <taxon>Gammaproteobacteria</taxon>
        <taxon>Enterobacterales</taxon>
        <taxon>Enterobacteriaceae</taxon>
        <taxon>Escherichia</taxon>
    </lineage>
</organism>
<reference evidence="1 5" key="2">
    <citation type="submission" date="2019-08" db="EMBL/GenBank/DDBJ databases">
        <title>Identification of Water Treatment Resistant and Multidrug Resistant Urinary Pathogenic Escherichia coli in Wastewater.</title>
        <authorList>
            <person name="Neumann N."/>
        </authorList>
    </citation>
    <scope>NUCLEOTIDE SEQUENCE [LARGE SCALE GENOMIC DNA]</scope>
    <source>
        <strain evidence="1 5">WU2356</strain>
    </source>
</reference>
<accession>A0A085NY29</accession>